<evidence type="ECO:0000256" key="1">
    <source>
        <dbReference type="SAM" id="MobiDB-lite"/>
    </source>
</evidence>
<organism evidence="2">
    <name type="scientific">Tanacetum cinerariifolium</name>
    <name type="common">Dalmatian daisy</name>
    <name type="synonym">Chrysanthemum cinerariifolium</name>
    <dbReference type="NCBI Taxonomy" id="118510"/>
    <lineage>
        <taxon>Eukaryota</taxon>
        <taxon>Viridiplantae</taxon>
        <taxon>Streptophyta</taxon>
        <taxon>Embryophyta</taxon>
        <taxon>Tracheophyta</taxon>
        <taxon>Spermatophyta</taxon>
        <taxon>Magnoliopsida</taxon>
        <taxon>eudicotyledons</taxon>
        <taxon>Gunneridae</taxon>
        <taxon>Pentapetalae</taxon>
        <taxon>asterids</taxon>
        <taxon>campanulids</taxon>
        <taxon>Asterales</taxon>
        <taxon>Asteraceae</taxon>
        <taxon>Asteroideae</taxon>
        <taxon>Anthemideae</taxon>
        <taxon>Anthemidinae</taxon>
        <taxon>Tanacetum</taxon>
    </lineage>
</organism>
<comment type="caution">
    <text evidence="2">The sequence shown here is derived from an EMBL/GenBank/DDBJ whole genome shotgun (WGS) entry which is preliminary data.</text>
</comment>
<feature type="non-terminal residue" evidence="2">
    <location>
        <position position="73"/>
    </location>
</feature>
<dbReference type="AlphaFoldDB" id="A0A699XMY6"/>
<name>A0A699XMY6_TANCI</name>
<sequence length="73" mass="7989">MEDMTRASGSSGTPSTIEKSSLDFSNEDPPSLITERIRTEEQGHVELSHGMSPVGNPPYTKVMPEPDLEKETV</sequence>
<evidence type="ECO:0000313" key="2">
    <source>
        <dbReference type="EMBL" id="GFD61149.1"/>
    </source>
</evidence>
<feature type="compositionally biased region" description="Polar residues" evidence="1">
    <location>
        <begin position="7"/>
        <end position="24"/>
    </location>
</feature>
<feature type="compositionally biased region" description="Basic and acidic residues" evidence="1">
    <location>
        <begin position="35"/>
        <end position="47"/>
    </location>
</feature>
<reference evidence="2" key="1">
    <citation type="journal article" date="2019" name="Sci. Rep.">
        <title>Draft genome of Tanacetum cinerariifolium, the natural source of mosquito coil.</title>
        <authorList>
            <person name="Yamashiro T."/>
            <person name="Shiraishi A."/>
            <person name="Satake H."/>
            <person name="Nakayama K."/>
        </authorList>
    </citation>
    <scope>NUCLEOTIDE SEQUENCE</scope>
</reference>
<gene>
    <name evidence="2" type="ORF">Tci_933118</name>
</gene>
<accession>A0A699XMY6</accession>
<proteinExistence type="predicted"/>
<dbReference type="EMBL" id="BKCJ011887438">
    <property type="protein sequence ID" value="GFD61149.1"/>
    <property type="molecule type" value="Genomic_DNA"/>
</dbReference>
<feature type="region of interest" description="Disordered" evidence="1">
    <location>
        <begin position="1"/>
        <end position="73"/>
    </location>
</feature>
<protein>
    <submittedName>
        <fullName evidence="2">Uncharacterized protein</fullName>
    </submittedName>
</protein>